<keyword evidence="3" id="KW-0479">Metal-binding</keyword>
<evidence type="ECO:0000256" key="4">
    <source>
        <dbReference type="ARBA" id="ARBA00023004"/>
    </source>
</evidence>
<dbReference type="InterPro" id="IPR001486">
    <property type="entry name" value="Hemoglobin_trunc"/>
</dbReference>
<keyword evidence="1" id="KW-0813">Transport</keyword>
<evidence type="ECO:0000256" key="3">
    <source>
        <dbReference type="ARBA" id="ARBA00022723"/>
    </source>
</evidence>
<dbReference type="KEGG" id="tbv:H9L17_06070"/>
<dbReference type="CDD" id="cd08916">
    <property type="entry name" value="TrHb3_P"/>
    <property type="match status" value="1"/>
</dbReference>
<evidence type="ECO:0000256" key="2">
    <source>
        <dbReference type="ARBA" id="ARBA00022617"/>
    </source>
</evidence>
<evidence type="ECO:0000313" key="6">
    <source>
        <dbReference type="Proteomes" id="UP000515977"/>
    </source>
</evidence>
<dbReference type="InterPro" id="IPR012292">
    <property type="entry name" value="Globin/Proto"/>
</dbReference>
<sequence length="147" mass="16390">MNQTDASPDTDGAIPGFEQIEALVDRFYDRIQAHSDLGPVFNAAVHDWPAHKRLLTSFWTSVILRAGTYRGNPMAAHHGHPITTRHFVQWLELWRATADELLAPAQAELVHEYASRIGRSLRYGLGLPEPGREPLPLGPRLPLLRGG</sequence>
<dbReference type="AlphaFoldDB" id="A0A7G9QXQ7"/>
<protein>
    <submittedName>
        <fullName evidence="5">Group III truncated hemoglobin</fullName>
    </submittedName>
</protein>
<evidence type="ECO:0000313" key="5">
    <source>
        <dbReference type="EMBL" id="QNN48132.1"/>
    </source>
</evidence>
<dbReference type="Pfam" id="PF01152">
    <property type="entry name" value="Bac_globin"/>
    <property type="match status" value="1"/>
</dbReference>
<gene>
    <name evidence="5" type="ORF">H9L17_06070</name>
</gene>
<reference evidence="5 6" key="1">
    <citation type="submission" date="2020-08" db="EMBL/GenBank/DDBJ databases">
        <title>Genome sequence of Thermomonas brevis KACC 16975T.</title>
        <authorList>
            <person name="Hyun D.-W."/>
            <person name="Bae J.-W."/>
        </authorList>
    </citation>
    <scope>NUCLEOTIDE SEQUENCE [LARGE SCALE GENOMIC DNA]</scope>
    <source>
        <strain evidence="5 6">KACC 16975</strain>
    </source>
</reference>
<dbReference type="GO" id="GO:0046872">
    <property type="term" value="F:metal ion binding"/>
    <property type="evidence" value="ECO:0007669"/>
    <property type="project" value="UniProtKB-KW"/>
</dbReference>
<dbReference type="Proteomes" id="UP000515977">
    <property type="component" value="Chromosome"/>
</dbReference>
<dbReference type="EMBL" id="CP060711">
    <property type="protein sequence ID" value="QNN48132.1"/>
    <property type="molecule type" value="Genomic_DNA"/>
</dbReference>
<dbReference type="GO" id="GO:0019825">
    <property type="term" value="F:oxygen binding"/>
    <property type="evidence" value="ECO:0007669"/>
    <property type="project" value="InterPro"/>
</dbReference>
<proteinExistence type="predicted"/>
<organism evidence="5 6">
    <name type="scientific">Thermomonas brevis</name>
    <dbReference type="NCBI Taxonomy" id="215691"/>
    <lineage>
        <taxon>Bacteria</taxon>
        <taxon>Pseudomonadati</taxon>
        <taxon>Pseudomonadota</taxon>
        <taxon>Gammaproteobacteria</taxon>
        <taxon>Lysobacterales</taxon>
        <taxon>Lysobacteraceae</taxon>
        <taxon>Thermomonas</taxon>
    </lineage>
</organism>
<accession>A0A7G9QXQ7</accession>
<dbReference type="GO" id="GO:0020037">
    <property type="term" value="F:heme binding"/>
    <property type="evidence" value="ECO:0007669"/>
    <property type="project" value="InterPro"/>
</dbReference>
<evidence type="ECO:0000256" key="1">
    <source>
        <dbReference type="ARBA" id="ARBA00022448"/>
    </source>
</evidence>
<name>A0A7G9QXQ7_9GAMM</name>
<dbReference type="Gene3D" id="1.10.490.10">
    <property type="entry name" value="Globins"/>
    <property type="match status" value="1"/>
</dbReference>
<dbReference type="InterPro" id="IPR009050">
    <property type="entry name" value="Globin-like_sf"/>
</dbReference>
<dbReference type="SUPFAM" id="SSF46458">
    <property type="entry name" value="Globin-like"/>
    <property type="match status" value="1"/>
</dbReference>
<keyword evidence="2" id="KW-0349">Heme</keyword>
<keyword evidence="6" id="KW-1185">Reference proteome</keyword>
<keyword evidence="4" id="KW-0408">Iron</keyword>